<comment type="caution">
    <text evidence="3">The sequence shown here is derived from an EMBL/GenBank/DDBJ whole genome shotgun (WGS) entry which is preliminary data.</text>
</comment>
<dbReference type="InterPro" id="IPR036291">
    <property type="entry name" value="NAD(P)-bd_dom_sf"/>
</dbReference>
<evidence type="ECO:0000313" key="4">
    <source>
        <dbReference type="Proteomes" id="UP001500503"/>
    </source>
</evidence>
<protein>
    <submittedName>
        <fullName evidence="3">SDR family oxidoreductase</fullName>
    </submittedName>
</protein>
<dbReference type="PANTHER" id="PTHR43477:SF1">
    <property type="entry name" value="DIHYDROANTICAPSIN 7-DEHYDROGENASE"/>
    <property type="match status" value="1"/>
</dbReference>
<gene>
    <name evidence="3" type="ORF">GCM10023191_078720</name>
</gene>
<organism evidence="3 4">
    <name type="scientific">Actinoallomurus oryzae</name>
    <dbReference type="NCBI Taxonomy" id="502180"/>
    <lineage>
        <taxon>Bacteria</taxon>
        <taxon>Bacillati</taxon>
        <taxon>Actinomycetota</taxon>
        <taxon>Actinomycetes</taxon>
        <taxon>Streptosporangiales</taxon>
        <taxon>Thermomonosporaceae</taxon>
        <taxon>Actinoallomurus</taxon>
    </lineage>
</organism>
<dbReference type="Proteomes" id="UP001500503">
    <property type="component" value="Unassembled WGS sequence"/>
</dbReference>
<dbReference type="RefSeq" id="WP_345472728.1">
    <property type="nucleotide sequence ID" value="NZ_BAABHF010000046.1"/>
</dbReference>
<proteinExistence type="inferred from homology"/>
<evidence type="ECO:0000256" key="1">
    <source>
        <dbReference type="ARBA" id="ARBA00006484"/>
    </source>
</evidence>
<name>A0ABP8QXP7_9ACTN</name>
<reference evidence="4" key="1">
    <citation type="journal article" date="2019" name="Int. J. Syst. Evol. Microbiol.">
        <title>The Global Catalogue of Microorganisms (GCM) 10K type strain sequencing project: providing services to taxonomists for standard genome sequencing and annotation.</title>
        <authorList>
            <consortium name="The Broad Institute Genomics Platform"/>
            <consortium name="The Broad Institute Genome Sequencing Center for Infectious Disease"/>
            <person name="Wu L."/>
            <person name="Ma J."/>
        </authorList>
    </citation>
    <scope>NUCLEOTIDE SEQUENCE [LARGE SCALE GENOMIC DNA]</scope>
    <source>
        <strain evidence="4">JCM 17933</strain>
    </source>
</reference>
<sequence length="263" mass="26719">MIMLSNGEVSGSWRSSDPVPASLNDQRVLVMGGSSGIGAASAALFARLGAEVVITGRDQERLAETASAIGGKITARCLDGGSGEALAAFFADGTTYDQLVLALSGGSGAGPFACLDLQALRDGFDGKFWVHLKILQAALASLARTGSVTFITASSARAAVPGTAGLAAINGALEAMVRPLATELAPLRVNAVSPGIIATPWWDKMPARQREEMFAEHAAALPVGRVGQAEDVAQAVLLAATNGFMTGQVIEVNGGLSLATGRG</sequence>
<dbReference type="PRINTS" id="PR00081">
    <property type="entry name" value="GDHRDH"/>
</dbReference>
<evidence type="ECO:0000313" key="3">
    <source>
        <dbReference type="EMBL" id="GAA4512658.1"/>
    </source>
</evidence>
<keyword evidence="4" id="KW-1185">Reference proteome</keyword>
<dbReference type="Pfam" id="PF13561">
    <property type="entry name" value="adh_short_C2"/>
    <property type="match status" value="1"/>
</dbReference>
<dbReference type="SUPFAM" id="SSF51735">
    <property type="entry name" value="NAD(P)-binding Rossmann-fold domains"/>
    <property type="match status" value="1"/>
</dbReference>
<dbReference type="InterPro" id="IPR002347">
    <property type="entry name" value="SDR_fam"/>
</dbReference>
<accession>A0ABP8QXP7</accession>
<evidence type="ECO:0000256" key="2">
    <source>
        <dbReference type="ARBA" id="ARBA00023002"/>
    </source>
</evidence>
<comment type="similarity">
    <text evidence="1">Belongs to the short-chain dehydrogenases/reductases (SDR) family.</text>
</comment>
<keyword evidence="2" id="KW-0560">Oxidoreductase</keyword>
<dbReference type="Gene3D" id="3.40.50.720">
    <property type="entry name" value="NAD(P)-binding Rossmann-like Domain"/>
    <property type="match status" value="1"/>
</dbReference>
<dbReference type="EMBL" id="BAABHF010000046">
    <property type="protein sequence ID" value="GAA4512658.1"/>
    <property type="molecule type" value="Genomic_DNA"/>
</dbReference>
<dbReference type="PANTHER" id="PTHR43477">
    <property type="entry name" value="DIHYDROANTICAPSIN 7-DEHYDROGENASE"/>
    <property type="match status" value="1"/>
</dbReference>
<dbReference type="InterPro" id="IPR051122">
    <property type="entry name" value="SDR_DHRS6-like"/>
</dbReference>